<dbReference type="Gene3D" id="3.40.50.150">
    <property type="entry name" value="Vaccinia Virus protein VP39"/>
    <property type="match status" value="1"/>
</dbReference>
<name>A0A841HV64_9GAMM</name>
<dbReference type="GO" id="GO:0005737">
    <property type="term" value="C:cytoplasm"/>
    <property type="evidence" value="ECO:0007669"/>
    <property type="project" value="TreeGrafter"/>
</dbReference>
<dbReference type="InterPro" id="IPR000682">
    <property type="entry name" value="PCMT"/>
</dbReference>
<dbReference type="CDD" id="cd02440">
    <property type="entry name" value="AdoMet_MTases"/>
    <property type="match status" value="1"/>
</dbReference>
<organism evidence="4 5">
    <name type="scientific">Povalibacter uvarum</name>
    <dbReference type="NCBI Taxonomy" id="732238"/>
    <lineage>
        <taxon>Bacteria</taxon>
        <taxon>Pseudomonadati</taxon>
        <taxon>Pseudomonadota</taxon>
        <taxon>Gammaproteobacteria</taxon>
        <taxon>Steroidobacterales</taxon>
        <taxon>Steroidobacteraceae</taxon>
        <taxon>Povalibacter</taxon>
    </lineage>
</organism>
<dbReference type="Pfam" id="PF01135">
    <property type="entry name" value="PCMT"/>
    <property type="match status" value="1"/>
</dbReference>
<dbReference type="Proteomes" id="UP000588068">
    <property type="component" value="Unassembled WGS sequence"/>
</dbReference>
<dbReference type="PANTHER" id="PTHR11579:SF18">
    <property type="entry name" value="PROTEIN-L-ISOASPARTATE O-METHYLTRANSFERASE"/>
    <property type="match status" value="1"/>
</dbReference>
<evidence type="ECO:0000256" key="3">
    <source>
        <dbReference type="ARBA" id="ARBA00030757"/>
    </source>
</evidence>
<evidence type="ECO:0000313" key="4">
    <source>
        <dbReference type="EMBL" id="MBB6095715.1"/>
    </source>
</evidence>
<comment type="similarity">
    <text evidence="1">Belongs to the methyltransferase superfamily. L-isoaspartyl/D-aspartyl protein methyltransferase family.</text>
</comment>
<dbReference type="RefSeq" id="WP_184335113.1">
    <property type="nucleotide sequence ID" value="NZ_JACHHZ010000006.1"/>
</dbReference>
<evidence type="ECO:0000256" key="2">
    <source>
        <dbReference type="ARBA" id="ARBA00013346"/>
    </source>
</evidence>
<dbReference type="InterPro" id="IPR029063">
    <property type="entry name" value="SAM-dependent_MTases_sf"/>
</dbReference>
<dbReference type="GO" id="GO:0004719">
    <property type="term" value="F:protein-L-isoaspartate (D-aspartate) O-methyltransferase activity"/>
    <property type="evidence" value="ECO:0007669"/>
    <property type="project" value="InterPro"/>
</dbReference>
<comment type="caution">
    <text evidence="4">The sequence shown here is derived from an EMBL/GenBank/DDBJ whole genome shotgun (WGS) entry which is preliminary data.</text>
</comment>
<dbReference type="PANTHER" id="PTHR11579">
    <property type="entry name" value="PROTEIN-L-ISOASPARTATE O-METHYLTRANSFERASE"/>
    <property type="match status" value="1"/>
</dbReference>
<dbReference type="SUPFAM" id="SSF53335">
    <property type="entry name" value="S-adenosyl-L-methionine-dependent methyltransferases"/>
    <property type="match status" value="1"/>
</dbReference>
<gene>
    <name evidence="4" type="ORF">HNQ60_004606</name>
</gene>
<evidence type="ECO:0000313" key="5">
    <source>
        <dbReference type="Proteomes" id="UP000588068"/>
    </source>
</evidence>
<keyword evidence="4" id="KW-0489">Methyltransferase</keyword>
<evidence type="ECO:0000256" key="1">
    <source>
        <dbReference type="ARBA" id="ARBA00005369"/>
    </source>
</evidence>
<proteinExistence type="inferred from homology"/>
<protein>
    <recommendedName>
        <fullName evidence="2">Protein-L-isoaspartate O-methyltransferase</fullName>
    </recommendedName>
    <alternativeName>
        <fullName evidence="3">Protein L-isoaspartyl methyltransferase</fullName>
    </alternativeName>
</protein>
<sequence length="216" mass="23807">MNIELAREQMIGQQVNTWEVLDDRILDVMREVRREAFVPQGWQGVAFADSPIPLPHGQMMLPPKVHGRILQALGLQPADLALEIGTGTGFLAACMGKLAGRVRSLEIVPELADMARANLLTAAVNNVAVEAADGMRLEDTLAFDAIAVTGSLPLYDERFQRALKIGGRLFVVVGQAPVMEAWKITRVGEREWQREGLFETVLQPLINAPKPPEFVF</sequence>
<reference evidence="4 5" key="1">
    <citation type="submission" date="2020-08" db="EMBL/GenBank/DDBJ databases">
        <title>Genomic Encyclopedia of Type Strains, Phase IV (KMG-IV): sequencing the most valuable type-strain genomes for metagenomic binning, comparative biology and taxonomic classification.</title>
        <authorList>
            <person name="Goeker M."/>
        </authorList>
    </citation>
    <scope>NUCLEOTIDE SEQUENCE [LARGE SCALE GENOMIC DNA]</scope>
    <source>
        <strain evidence="4 5">DSM 26723</strain>
    </source>
</reference>
<dbReference type="GO" id="GO:0032259">
    <property type="term" value="P:methylation"/>
    <property type="evidence" value="ECO:0007669"/>
    <property type="project" value="UniProtKB-KW"/>
</dbReference>
<dbReference type="AlphaFoldDB" id="A0A841HV64"/>
<keyword evidence="4" id="KW-0808">Transferase</keyword>
<keyword evidence="5" id="KW-1185">Reference proteome</keyword>
<dbReference type="EMBL" id="JACHHZ010000006">
    <property type="protein sequence ID" value="MBB6095715.1"/>
    <property type="molecule type" value="Genomic_DNA"/>
</dbReference>
<accession>A0A841HV64</accession>